<evidence type="ECO:0000256" key="1">
    <source>
        <dbReference type="SAM" id="MobiDB-lite"/>
    </source>
</evidence>
<accession>A0AAD7DBK7</accession>
<keyword evidence="3" id="KW-1185">Reference proteome</keyword>
<gene>
    <name evidence="2" type="ORF">B0H17DRAFT_1135997</name>
</gene>
<dbReference type="EMBL" id="JARKIE010000084">
    <property type="protein sequence ID" value="KAJ7687824.1"/>
    <property type="molecule type" value="Genomic_DNA"/>
</dbReference>
<evidence type="ECO:0000313" key="2">
    <source>
        <dbReference type="EMBL" id="KAJ7687824.1"/>
    </source>
</evidence>
<comment type="caution">
    <text evidence="2">The sequence shown here is derived from an EMBL/GenBank/DDBJ whole genome shotgun (WGS) entry which is preliminary data.</text>
</comment>
<protein>
    <submittedName>
        <fullName evidence="2">Uncharacterized protein</fullName>
    </submittedName>
</protein>
<feature type="compositionally biased region" description="Polar residues" evidence="1">
    <location>
        <begin position="44"/>
        <end position="54"/>
    </location>
</feature>
<dbReference type="AlphaFoldDB" id="A0AAD7DBK7"/>
<proteinExistence type="predicted"/>
<feature type="region of interest" description="Disordered" evidence="1">
    <location>
        <begin position="1"/>
        <end position="73"/>
    </location>
</feature>
<evidence type="ECO:0000313" key="3">
    <source>
        <dbReference type="Proteomes" id="UP001221757"/>
    </source>
</evidence>
<dbReference type="Proteomes" id="UP001221757">
    <property type="component" value="Unassembled WGS sequence"/>
</dbReference>
<name>A0AAD7DBK7_MYCRO</name>
<reference evidence="2" key="1">
    <citation type="submission" date="2023-03" db="EMBL/GenBank/DDBJ databases">
        <title>Massive genome expansion in bonnet fungi (Mycena s.s.) driven by repeated elements and novel gene families across ecological guilds.</title>
        <authorList>
            <consortium name="Lawrence Berkeley National Laboratory"/>
            <person name="Harder C.B."/>
            <person name="Miyauchi S."/>
            <person name="Viragh M."/>
            <person name="Kuo A."/>
            <person name="Thoen E."/>
            <person name="Andreopoulos B."/>
            <person name="Lu D."/>
            <person name="Skrede I."/>
            <person name="Drula E."/>
            <person name="Henrissat B."/>
            <person name="Morin E."/>
            <person name="Kohler A."/>
            <person name="Barry K."/>
            <person name="LaButti K."/>
            <person name="Morin E."/>
            <person name="Salamov A."/>
            <person name="Lipzen A."/>
            <person name="Mereny Z."/>
            <person name="Hegedus B."/>
            <person name="Baldrian P."/>
            <person name="Stursova M."/>
            <person name="Weitz H."/>
            <person name="Taylor A."/>
            <person name="Grigoriev I.V."/>
            <person name="Nagy L.G."/>
            <person name="Martin F."/>
            <person name="Kauserud H."/>
        </authorList>
    </citation>
    <scope>NUCLEOTIDE SEQUENCE</scope>
    <source>
        <strain evidence="2">CBHHK067</strain>
    </source>
</reference>
<sequence length="113" mass="12019">MAAPPVVPSRPSFRRPSARRTVPLPSRQEKSLGSNGTGRLPVTGTRQTVATGTAHSPREETVAFENGTPSPLGPDAAVLRCRTLVLNGGDLAYLGKYVVYQNRLDPPAVGRVE</sequence>
<organism evidence="2 3">
    <name type="scientific">Mycena rosella</name>
    <name type="common">Pink bonnet</name>
    <name type="synonym">Agaricus rosellus</name>
    <dbReference type="NCBI Taxonomy" id="1033263"/>
    <lineage>
        <taxon>Eukaryota</taxon>
        <taxon>Fungi</taxon>
        <taxon>Dikarya</taxon>
        <taxon>Basidiomycota</taxon>
        <taxon>Agaricomycotina</taxon>
        <taxon>Agaricomycetes</taxon>
        <taxon>Agaricomycetidae</taxon>
        <taxon>Agaricales</taxon>
        <taxon>Marasmiineae</taxon>
        <taxon>Mycenaceae</taxon>
        <taxon>Mycena</taxon>
    </lineage>
</organism>